<dbReference type="GO" id="GO:0008893">
    <property type="term" value="F:guanosine-3',5'-bis(diphosphate) 3'-diphosphatase activity"/>
    <property type="evidence" value="ECO:0007669"/>
    <property type="project" value="TreeGrafter"/>
</dbReference>
<dbReference type="SUPFAM" id="SSF55811">
    <property type="entry name" value="Nudix"/>
    <property type="match status" value="1"/>
</dbReference>
<comment type="caution">
    <text evidence="4">The sequence shown here is derived from an EMBL/GenBank/DDBJ whole genome shotgun (WGS) entry which is preliminary data.</text>
</comment>
<dbReference type="GO" id="GO:0009507">
    <property type="term" value="C:chloroplast"/>
    <property type="evidence" value="ECO:0007669"/>
    <property type="project" value="TreeGrafter"/>
</dbReference>
<keyword evidence="1 2" id="KW-0378">Hydrolase</keyword>
<gene>
    <name evidence="4" type="ORF">M569_05729</name>
</gene>
<evidence type="ECO:0000259" key="3">
    <source>
        <dbReference type="PROSITE" id="PS51462"/>
    </source>
</evidence>
<evidence type="ECO:0000256" key="1">
    <source>
        <dbReference type="ARBA" id="ARBA00022801"/>
    </source>
</evidence>
<dbReference type="InterPro" id="IPR020476">
    <property type="entry name" value="Nudix_hydrolase"/>
</dbReference>
<reference evidence="4 5" key="1">
    <citation type="journal article" date="2013" name="BMC Genomics">
        <title>The miniature genome of a carnivorous plant Genlisea aurea contains a low number of genes and short non-coding sequences.</title>
        <authorList>
            <person name="Leushkin E.V."/>
            <person name="Sutormin R.A."/>
            <person name="Nabieva E.R."/>
            <person name="Penin A.A."/>
            <person name="Kondrashov A.S."/>
            <person name="Logacheva M.D."/>
        </authorList>
    </citation>
    <scope>NUCLEOTIDE SEQUENCE [LARGE SCALE GENOMIC DNA]</scope>
</reference>
<dbReference type="AlphaFoldDB" id="S8CPE0"/>
<dbReference type="PRINTS" id="PR00502">
    <property type="entry name" value="NUDIXFAMILY"/>
</dbReference>
<accession>S8CPE0</accession>
<protein>
    <recommendedName>
        <fullName evidence="3">Nudix hydrolase domain-containing protein</fullName>
    </recommendedName>
</protein>
<name>S8CPE0_9LAMI</name>
<dbReference type="PANTHER" id="PTHR11839:SF30">
    <property type="entry name" value="NUDIX HYDROLASE 25"/>
    <property type="match status" value="1"/>
</dbReference>
<organism evidence="4 5">
    <name type="scientific">Genlisea aurea</name>
    <dbReference type="NCBI Taxonomy" id="192259"/>
    <lineage>
        <taxon>Eukaryota</taxon>
        <taxon>Viridiplantae</taxon>
        <taxon>Streptophyta</taxon>
        <taxon>Embryophyta</taxon>
        <taxon>Tracheophyta</taxon>
        <taxon>Spermatophyta</taxon>
        <taxon>Magnoliopsida</taxon>
        <taxon>eudicotyledons</taxon>
        <taxon>Gunneridae</taxon>
        <taxon>Pentapetalae</taxon>
        <taxon>asterids</taxon>
        <taxon>lamiids</taxon>
        <taxon>Lamiales</taxon>
        <taxon>Lentibulariaceae</taxon>
        <taxon>Genlisea</taxon>
    </lineage>
</organism>
<dbReference type="EMBL" id="AUSU01002314">
    <property type="protein sequence ID" value="EPS69039.1"/>
    <property type="molecule type" value="Genomic_DNA"/>
</dbReference>
<comment type="similarity">
    <text evidence="2">Belongs to the Nudix hydrolase family.</text>
</comment>
<feature type="non-terminal residue" evidence="4">
    <location>
        <position position="1"/>
    </location>
</feature>
<evidence type="ECO:0000256" key="2">
    <source>
        <dbReference type="RuleBase" id="RU003476"/>
    </source>
</evidence>
<evidence type="ECO:0000313" key="4">
    <source>
        <dbReference type="EMBL" id="EPS69039.1"/>
    </source>
</evidence>
<dbReference type="Gene3D" id="3.90.79.10">
    <property type="entry name" value="Nucleoside Triphosphate Pyrophosphohydrolase"/>
    <property type="match status" value="1"/>
</dbReference>
<dbReference type="InterPro" id="IPR000086">
    <property type="entry name" value="NUDIX_hydrolase_dom"/>
</dbReference>
<dbReference type="GO" id="GO:0019693">
    <property type="term" value="P:ribose phosphate metabolic process"/>
    <property type="evidence" value="ECO:0007669"/>
    <property type="project" value="TreeGrafter"/>
</dbReference>
<dbReference type="OrthoDB" id="276276at2759"/>
<dbReference type="InterPro" id="IPR020084">
    <property type="entry name" value="NUDIX_hydrolase_CS"/>
</dbReference>
<dbReference type="PROSITE" id="PS51462">
    <property type="entry name" value="NUDIX"/>
    <property type="match status" value="1"/>
</dbReference>
<dbReference type="GO" id="GO:0034432">
    <property type="term" value="F:bis(5'-adenosyl)-pentaphosphatase activity"/>
    <property type="evidence" value="ECO:0007669"/>
    <property type="project" value="TreeGrafter"/>
</dbReference>
<dbReference type="PANTHER" id="PTHR11839">
    <property type="entry name" value="UDP/ADP-SUGAR PYROPHOSPHATASE"/>
    <property type="match status" value="1"/>
</dbReference>
<dbReference type="PROSITE" id="PS00893">
    <property type="entry name" value="NUDIX_BOX"/>
    <property type="match status" value="1"/>
</dbReference>
<feature type="domain" description="Nudix hydrolase" evidence="3">
    <location>
        <begin position="1"/>
        <end position="88"/>
    </location>
</feature>
<dbReference type="Proteomes" id="UP000015453">
    <property type="component" value="Unassembled WGS sequence"/>
</dbReference>
<dbReference type="Pfam" id="PF00293">
    <property type="entry name" value="NUDIX"/>
    <property type="match status" value="1"/>
</dbReference>
<keyword evidence="5" id="KW-1185">Reference proteome</keyword>
<feature type="non-terminal residue" evidence="4">
    <location>
        <position position="88"/>
    </location>
</feature>
<evidence type="ECO:0000313" key="5">
    <source>
        <dbReference type="Proteomes" id="UP000015453"/>
    </source>
</evidence>
<dbReference type="InterPro" id="IPR015797">
    <property type="entry name" value="NUDIX_hydrolase-like_dom_sf"/>
</dbReference>
<sequence>LVWNDFQVFVASRLNVPGAWQMPQGGIDEGEDPRSAAIRELREETGIISVQMVDEVPEWMTYDFPPAVKAKVSRLWKGEWHGQTQKWY</sequence>
<dbReference type="GO" id="GO:0006753">
    <property type="term" value="P:nucleoside phosphate metabolic process"/>
    <property type="evidence" value="ECO:0007669"/>
    <property type="project" value="TreeGrafter"/>
</dbReference>
<proteinExistence type="inferred from homology"/>